<name>A0A4C1V6X0_EUMVA</name>
<dbReference type="GO" id="GO:0008270">
    <property type="term" value="F:zinc ion binding"/>
    <property type="evidence" value="ECO:0007669"/>
    <property type="project" value="UniProtKB-KW"/>
</dbReference>
<organism evidence="5 6">
    <name type="scientific">Eumeta variegata</name>
    <name type="common">Bagworm moth</name>
    <name type="synonym">Eumeta japonica</name>
    <dbReference type="NCBI Taxonomy" id="151549"/>
    <lineage>
        <taxon>Eukaryota</taxon>
        <taxon>Metazoa</taxon>
        <taxon>Ecdysozoa</taxon>
        <taxon>Arthropoda</taxon>
        <taxon>Hexapoda</taxon>
        <taxon>Insecta</taxon>
        <taxon>Pterygota</taxon>
        <taxon>Neoptera</taxon>
        <taxon>Endopterygota</taxon>
        <taxon>Lepidoptera</taxon>
        <taxon>Glossata</taxon>
        <taxon>Ditrysia</taxon>
        <taxon>Tineoidea</taxon>
        <taxon>Psychidae</taxon>
        <taxon>Oiketicinae</taxon>
        <taxon>Eumeta</taxon>
    </lineage>
</organism>
<keyword evidence="3" id="KW-0862">Zinc</keyword>
<dbReference type="InterPro" id="IPR027806">
    <property type="entry name" value="HARBI1_dom"/>
</dbReference>
<dbReference type="EMBL" id="BGZK01000285">
    <property type="protein sequence ID" value="GBP34176.1"/>
    <property type="molecule type" value="Genomic_DNA"/>
</dbReference>
<evidence type="ECO:0000256" key="2">
    <source>
        <dbReference type="ARBA" id="ARBA00022723"/>
    </source>
</evidence>
<dbReference type="AlphaFoldDB" id="A0A4C1V6X0"/>
<dbReference type="Proteomes" id="UP000299102">
    <property type="component" value="Unassembled WGS sequence"/>
</dbReference>
<protein>
    <recommendedName>
        <fullName evidence="4">SWIM-type domain-containing protein</fullName>
    </recommendedName>
</protein>
<evidence type="ECO:0000313" key="5">
    <source>
        <dbReference type="EMBL" id="GBP34176.1"/>
    </source>
</evidence>
<dbReference type="Pfam" id="PF13359">
    <property type="entry name" value="DDE_Tnp_4"/>
    <property type="match status" value="1"/>
</dbReference>
<evidence type="ECO:0000256" key="3">
    <source>
        <dbReference type="PROSITE-ProRule" id="PRU00325"/>
    </source>
</evidence>
<keyword evidence="6" id="KW-1185">Reference proteome</keyword>
<keyword evidence="2" id="KW-0479">Metal-binding</keyword>
<evidence type="ECO:0000259" key="4">
    <source>
        <dbReference type="PROSITE" id="PS50966"/>
    </source>
</evidence>
<gene>
    <name evidence="5" type="ORF">EVAR_30728_1</name>
</gene>
<dbReference type="PROSITE" id="PS50966">
    <property type="entry name" value="ZF_SWIM"/>
    <property type="match status" value="1"/>
</dbReference>
<comment type="caution">
    <text evidence="5">The sequence shown here is derived from an EMBL/GenBank/DDBJ whole genome shotgun (WGS) entry which is preliminary data.</text>
</comment>
<accession>A0A4C1V6X0</accession>
<feature type="domain" description="SWIM-type" evidence="4">
    <location>
        <begin position="265"/>
        <end position="309"/>
    </location>
</feature>
<evidence type="ECO:0000256" key="1">
    <source>
        <dbReference type="ARBA" id="ARBA00001968"/>
    </source>
</evidence>
<dbReference type="InterPro" id="IPR007527">
    <property type="entry name" value="Znf_SWIM"/>
</dbReference>
<evidence type="ECO:0000313" key="6">
    <source>
        <dbReference type="Proteomes" id="UP000299102"/>
    </source>
</evidence>
<reference evidence="5 6" key="1">
    <citation type="journal article" date="2019" name="Commun. Biol.">
        <title>The bagworm genome reveals a unique fibroin gene that provides high tensile strength.</title>
        <authorList>
            <person name="Kono N."/>
            <person name="Nakamura H."/>
            <person name="Ohtoshi R."/>
            <person name="Tomita M."/>
            <person name="Numata K."/>
            <person name="Arakawa K."/>
        </authorList>
    </citation>
    <scope>NUCLEOTIDE SEQUENCE [LARGE SCALE GENOMIC DNA]</scope>
</reference>
<comment type="cofactor">
    <cofactor evidence="1">
        <name>a divalent metal cation</name>
        <dbReference type="ChEBI" id="CHEBI:60240"/>
    </cofactor>
</comment>
<proteinExistence type="predicted"/>
<dbReference type="OrthoDB" id="10046738at2759"/>
<keyword evidence="3" id="KW-0863">Zinc-finger</keyword>
<sequence length="335" mass="38780">MLVASDGYILDCFGPYKATTSDAEIMKSLFSEGSPLTFYLEQNDVLILDRGFRDSISLLEECGYRPYVPDNLLEGEHQLTTAQANRSRCVTLCRWVVEVVNGYFKRDFKLFRNDYFNKSVPHIMGNFQIAAALLNKFGVRLRDNTHANDIVAIIRERMNYNNNLADMVENLNLNRWHANFRNITAYRENLLNFPRFEYDQLILFALGSYQLRQARSYYGEHIRFHGGYRIEVATEDASEISNLRGTDTSLIRGKIKSRHVSRRQYYVYILIENNVSGRLGITEYCCSCLVGRRTIGCCAHVMTLVWYLGWARFQSSINAPAGFLDEVLIRDKQMQ</sequence>